<keyword evidence="6" id="KW-0862">Zinc</keyword>
<gene>
    <name evidence="11" type="primary">LACC1</name>
    <name evidence="11" type="ORF">BLAG_LOCUS19642</name>
</gene>
<dbReference type="GO" id="GO:0016787">
    <property type="term" value="F:hydrolase activity"/>
    <property type="evidence" value="ECO:0007669"/>
    <property type="project" value="UniProtKB-KW"/>
</dbReference>
<dbReference type="InterPro" id="IPR003730">
    <property type="entry name" value="Cu_polyphenol_OxRdtase"/>
</dbReference>
<organism evidence="11 12">
    <name type="scientific">Branchiostoma lanceolatum</name>
    <name type="common">Common lancelet</name>
    <name type="synonym">Amphioxus lanceolatum</name>
    <dbReference type="NCBI Taxonomy" id="7740"/>
    <lineage>
        <taxon>Eukaryota</taxon>
        <taxon>Metazoa</taxon>
        <taxon>Chordata</taxon>
        <taxon>Cephalochordata</taxon>
        <taxon>Leptocardii</taxon>
        <taxon>Amphioxiformes</taxon>
        <taxon>Branchiostomatidae</taxon>
        <taxon>Branchiostoma</taxon>
    </lineage>
</organism>
<reference evidence="11" key="1">
    <citation type="submission" date="2022-01" db="EMBL/GenBank/DDBJ databases">
        <authorList>
            <person name="Braso-Vives M."/>
        </authorList>
    </citation>
    <scope>NUCLEOTIDE SEQUENCE</scope>
</reference>
<dbReference type="Pfam" id="PF02578">
    <property type="entry name" value="Cu-oxidase_4"/>
    <property type="match status" value="1"/>
</dbReference>
<evidence type="ECO:0000256" key="5">
    <source>
        <dbReference type="ARBA" id="ARBA00022801"/>
    </source>
</evidence>
<comment type="catalytic activity">
    <reaction evidence="9">
        <text>S-methyl-5'-thioadenosine + phosphate = 5-(methylsulfanyl)-alpha-D-ribose 1-phosphate + adenine</text>
        <dbReference type="Rhea" id="RHEA:11852"/>
        <dbReference type="ChEBI" id="CHEBI:16708"/>
        <dbReference type="ChEBI" id="CHEBI:17509"/>
        <dbReference type="ChEBI" id="CHEBI:43474"/>
        <dbReference type="ChEBI" id="CHEBI:58533"/>
        <dbReference type="EC" id="2.4.2.28"/>
    </reaction>
    <physiologicalReaction direction="left-to-right" evidence="9">
        <dbReference type="Rhea" id="RHEA:11853"/>
    </physiologicalReaction>
</comment>
<dbReference type="NCBIfam" id="TIGR00726">
    <property type="entry name" value="peptidoglycan editing factor PgeF"/>
    <property type="match status" value="1"/>
</dbReference>
<dbReference type="Proteomes" id="UP000838412">
    <property type="component" value="Chromosome 5"/>
</dbReference>
<evidence type="ECO:0000256" key="7">
    <source>
        <dbReference type="ARBA" id="ARBA00047989"/>
    </source>
</evidence>
<keyword evidence="12" id="KW-1185">Reference proteome</keyword>
<proteinExistence type="inferred from homology"/>
<name>A0A8K0A0J6_BRALA</name>
<keyword evidence="3" id="KW-0808">Transferase</keyword>
<dbReference type="CDD" id="cd16833">
    <property type="entry name" value="YfiH"/>
    <property type="match status" value="1"/>
</dbReference>
<evidence type="ECO:0000313" key="12">
    <source>
        <dbReference type="Proteomes" id="UP000838412"/>
    </source>
</evidence>
<comment type="similarity">
    <text evidence="2 10">Belongs to the purine nucleoside phosphorylase YfiH/LACC1 family.</text>
</comment>
<comment type="catalytic activity">
    <reaction evidence="7">
        <text>adenosine + H2O + H(+) = inosine + NH4(+)</text>
        <dbReference type="Rhea" id="RHEA:24408"/>
        <dbReference type="ChEBI" id="CHEBI:15377"/>
        <dbReference type="ChEBI" id="CHEBI:15378"/>
        <dbReference type="ChEBI" id="CHEBI:16335"/>
        <dbReference type="ChEBI" id="CHEBI:17596"/>
        <dbReference type="ChEBI" id="CHEBI:28938"/>
        <dbReference type="EC" id="3.5.4.4"/>
    </reaction>
    <physiologicalReaction direction="left-to-right" evidence="7">
        <dbReference type="Rhea" id="RHEA:24409"/>
    </physiologicalReaction>
</comment>
<evidence type="ECO:0000256" key="1">
    <source>
        <dbReference type="ARBA" id="ARBA00000553"/>
    </source>
</evidence>
<evidence type="ECO:0000256" key="9">
    <source>
        <dbReference type="ARBA" id="ARBA00049893"/>
    </source>
</evidence>
<dbReference type="OrthoDB" id="10055554at2759"/>
<evidence type="ECO:0000256" key="8">
    <source>
        <dbReference type="ARBA" id="ARBA00048968"/>
    </source>
</evidence>
<keyword evidence="4" id="KW-0479">Metal-binding</keyword>
<dbReference type="InterPro" id="IPR038371">
    <property type="entry name" value="Cu_polyphenol_OxRdtase_sf"/>
</dbReference>
<evidence type="ECO:0000256" key="4">
    <source>
        <dbReference type="ARBA" id="ARBA00022723"/>
    </source>
</evidence>
<dbReference type="AlphaFoldDB" id="A0A8K0A0J6"/>
<keyword evidence="5" id="KW-0378">Hydrolase</keyword>
<dbReference type="SUPFAM" id="SSF64438">
    <property type="entry name" value="CNF1/YfiH-like putative cysteine hydrolases"/>
    <property type="match status" value="1"/>
</dbReference>
<evidence type="ECO:0000256" key="2">
    <source>
        <dbReference type="ARBA" id="ARBA00007353"/>
    </source>
</evidence>
<comment type="catalytic activity">
    <reaction evidence="1">
        <text>inosine + phosphate = alpha-D-ribose 1-phosphate + hypoxanthine</text>
        <dbReference type="Rhea" id="RHEA:27646"/>
        <dbReference type="ChEBI" id="CHEBI:17368"/>
        <dbReference type="ChEBI" id="CHEBI:17596"/>
        <dbReference type="ChEBI" id="CHEBI:43474"/>
        <dbReference type="ChEBI" id="CHEBI:57720"/>
        <dbReference type="EC" id="2.4.2.1"/>
    </reaction>
    <physiologicalReaction direction="left-to-right" evidence="1">
        <dbReference type="Rhea" id="RHEA:27647"/>
    </physiologicalReaction>
</comment>
<evidence type="ECO:0000256" key="6">
    <source>
        <dbReference type="ARBA" id="ARBA00022833"/>
    </source>
</evidence>
<dbReference type="InterPro" id="IPR011324">
    <property type="entry name" value="Cytotoxic_necrot_fac-like_cat"/>
</dbReference>
<dbReference type="Gene3D" id="3.60.140.10">
    <property type="entry name" value="CNF1/YfiH-like putative cysteine hydrolases"/>
    <property type="match status" value="1"/>
</dbReference>
<dbReference type="EMBL" id="OV696690">
    <property type="protein sequence ID" value="CAH1265758.1"/>
    <property type="molecule type" value="Genomic_DNA"/>
</dbReference>
<dbReference type="PANTHER" id="PTHR30616:SF2">
    <property type="entry name" value="PURINE NUCLEOSIDE PHOSPHORYLASE LACC1"/>
    <property type="match status" value="1"/>
</dbReference>
<dbReference type="GO" id="GO:0017061">
    <property type="term" value="F:S-methyl-5-thioadenosine phosphorylase activity"/>
    <property type="evidence" value="ECO:0007669"/>
    <property type="project" value="UniProtKB-EC"/>
</dbReference>
<evidence type="ECO:0000313" key="11">
    <source>
        <dbReference type="EMBL" id="CAH1265758.1"/>
    </source>
</evidence>
<dbReference type="PANTHER" id="PTHR30616">
    <property type="entry name" value="UNCHARACTERIZED PROTEIN YFIH"/>
    <property type="match status" value="1"/>
</dbReference>
<dbReference type="GO" id="GO:0005507">
    <property type="term" value="F:copper ion binding"/>
    <property type="evidence" value="ECO:0007669"/>
    <property type="project" value="TreeGrafter"/>
</dbReference>
<protein>
    <recommendedName>
        <fullName evidence="10">Purine nucleoside phosphorylase</fullName>
    </recommendedName>
</protein>
<evidence type="ECO:0000256" key="3">
    <source>
        <dbReference type="ARBA" id="ARBA00022679"/>
    </source>
</evidence>
<comment type="catalytic activity">
    <reaction evidence="8">
        <text>adenosine + phosphate = alpha-D-ribose 1-phosphate + adenine</text>
        <dbReference type="Rhea" id="RHEA:27642"/>
        <dbReference type="ChEBI" id="CHEBI:16335"/>
        <dbReference type="ChEBI" id="CHEBI:16708"/>
        <dbReference type="ChEBI" id="CHEBI:43474"/>
        <dbReference type="ChEBI" id="CHEBI:57720"/>
        <dbReference type="EC" id="2.4.2.1"/>
    </reaction>
    <physiologicalReaction direction="left-to-right" evidence="8">
        <dbReference type="Rhea" id="RHEA:27643"/>
    </physiologicalReaction>
</comment>
<sequence length="358" mass="38671">MMDNIKKVFHAKCEADKKGKKCISVVTTPEIWEKVKPVYDLLFTKAYEIETVLVEDPGGTYETSSERELHVQDASPELPITDSHVSDFLRQLPSKGTVSPMVSAIVPGIFYHGFSTRSGGLSLFSSLSSLNLNFNPNRRDPRVVVQENRYRLAAACGFGVEKLYIAKAEHGSRVWVVGKDPPDAYDAIVTNSPGVTIAALGADCIPMLFADPVNQVVGAAHSGWRGTLAGVAAETLRAMAENFGTVPCDVLVVLGPSIGPCCFEVGEDVAEKFAAVQPACVVREEGKVKPTIDLRKVSRLLLEQTGVKPENIDDGTLGTEATVTLCTACEPEQRFFSYRRDGAQFGTQVGFIGIKGAE</sequence>
<evidence type="ECO:0000256" key="10">
    <source>
        <dbReference type="RuleBase" id="RU361274"/>
    </source>
</evidence>
<accession>A0A8K0A0J6</accession>